<accession>O97040</accession>
<sequence length="103" mass="11901">MSRFGIFVRLSRSYNHRLQLTIFLRHFPAVSWTYSKPPSSDNIRKLQSRLQCTQSCLTTPEYNPVWSSDMVSYDNKSKLNCAIKCGLSKYTHNICTSLQIGSF</sequence>
<proteinExistence type="evidence at transcript level"/>
<dbReference type="SUPFAM" id="SSF100895">
    <property type="entry name" value="Kazal-type serine protease inhibitors"/>
    <property type="match status" value="1"/>
</dbReference>
<dbReference type="EMBL" id="AB017699">
    <property type="protein sequence ID" value="BAA75686.1"/>
    <property type="molecule type" value="mRNA"/>
</dbReference>
<protein>
    <submittedName>
        <fullName evidence="1">Protease inhibitor-like protein</fullName>
    </submittedName>
</protein>
<dbReference type="AlphaFoldDB" id="O97040"/>
<evidence type="ECO:0000313" key="1">
    <source>
        <dbReference type="EMBL" id="BAA75686.1"/>
    </source>
</evidence>
<gene>
    <name evidence="1" type="primary">KAZ1 type alpha</name>
</gene>
<dbReference type="InterPro" id="IPR036058">
    <property type="entry name" value="Kazal_dom_sf"/>
</dbReference>
<dbReference type="UCSC" id="CG33790-RA">
    <property type="organism name" value="d. melanogaster"/>
</dbReference>
<name>O97040_DROME</name>
<organism evidence="1">
    <name type="scientific">Drosophila melanogaster</name>
    <name type="common">Fruit fly</name>
    <dbReference type="NCBI Taxonomy" id="7227"/>
    <lineage>
        <taxon>Eukaryota</taxon>
        <taxon>Metazoa</taxon>
        <taxon>Ecdysozoa</taxon>
        <taxon>Arthropoda</taxon>
        <taxon>Hexapoda</taxon>
        <taxon>Insecta</taxon>
        <taxon>Pterygota</taxon>
        <taxon>Neoptera</taxon>
        <taxon>Endopterygota</taxon>
        <taxon>Diptera</taxon>
        <taxon>Brachycera</taxon>
        <taxon>Muscomorpha</taxon>
        <taxon>Ephydroidea</taxon>
        <taxon>Drosophilidae</taxon>
        <taxon>Drosophila</taxon>
        <taxon>Sophophora</taxon>
    </lineage>
</organism>
<reference evidence="1" key="1">
    <citation type="journal article" date="1999" name="Eur. J. Biochem.">
        <title>A Drosophila gene encoding multiple splice variants of Kazal-type serine protease inhibitor-like proteins with potential destinations of mitochondria, cytosol and the secretory pathway.</title>
        <authorList>
            <person name="Niimi T."/>
            <person name="Yokoyama H."/>
            <person name="Goto A."/>
            <person name="Beck K."/>
            <person name="Kitagawa Y."/>
        </authorList>
    </citation>
    <scope>NUCLEOTIDE SEQUENCE</scope>
</reference>